<dbReference type="NCBIfam" id="TIGR01727">
    <property type="entry name" value="oligo_HPY"/>
    <property type="match status" value="1"/>
</dbReference>
<keyword evidence="6" id="KW-1278">Translocase</keyword>
<evidence type="ECO:0000259" key="13">
    <source>
        <dbReference type="PROSITE" id="PS50893"/>
    </source>
</evidence>
<dbReference type="AlphaFoldDB" id="A0A1H0ZKW8"/>
<evidence type="ECO:0000313" key="14">
    <source>
        <dbReference type="EMBL" id="SDQ28138.1"/>
    </source>
</evidence>
<dbReference type="Pfam" id="PF00005">
    <property type="entry name" value="ABC_tran"/>
    <property type="match status" value="1"/>
</dbReference>
<dbReference type="InterPro" id="IPR050388">
    <property type="entry name" value="ABC_Ni/Peptide_Import"/>
</dbReference>
<dbReference type="Proteomes" id="UP000198848">
    <property type="component" value="Unassembled WGS sequence"/>
</dbReference>
<evidence type="ECO:0000256" key="7">
    <source>
        <dbReference type="ARBA" id="ARBA00023065"/>
    </source>
</evidence>
<dbReference type="InterPro" id="IPR027417">
    <property type="entry name" value="P-loop_NTPase"/>
</dbReference>
<comment type="subunit">
    <text evidence="9">The complex is composed of two ATP-binding proteins (NikD and NikE), two transmembrane proteins (NikB and NikC) and a solute-binding protein (NikA).</text>
</comment>
<dbReference type="OrthoDB" id="18209at2157"/>
<dbReference type="RefSeq" id="WP_090376383.1">
    <property type="nucleotide sequence ID" value="NZ_FNLC01000001.1"/>
</dbReference>
<dbReference type="InterPro" id="IPR003439">
    <property type="entry name" value="ABC_transporter-like_ATP-bd"/>
</dbReference>
<dbReference type="GO" id="GO:0005524">
    <property type="term" value="F:ATP binding"/>
    <property type="evidence" value="ECO:0007669"/>
    <property type="project" value="UniProtKB-KW"/>
</dbReference>
<dbReference type="Gene3D" id="3.40.50.300">
    <property type="entry name" value="P-loop containing nucleotide triphosphate hydrolases"/>
    <property type="match status" value="1"/>
</dbReference>
<evidence type="ECO:0000256" key="9">
    <source>
        <dbReference type="ARBA" id="ARBA00038669"/>
    </source>
</evidence>
<evidence type="ECO:0000256" key="1">
    <source>
        <dbReference type="ARBA" id="ARBA00004202"/>
    </source>
</evidence>
<dbReference type="EMBL" id="FNLC01000001">
    <property type="protein sequence ID" value="SDQ28138.1"/>
    <property type="molecule type" value="Genomic_DNA"/>
</dbReference>
<keyword evidence="2" id="KW-0813">Transport</keyword>
<keyword evidence="7" id="KW-0406">Ion transport</keyword>
<dbReference type="InterPro" id="IPR003593">
    <property type="entry name" value="AAA+_ATPase"/>
</dbReference>
<organism evidence="14 15">
    <name type="scientific">Natronobacterium texcoconense</name>
    <dbReference type="NCBI Taxonomy" id="1095778"/>
    <lineage>
        <taxon>Archaea</taxon>
        <taxon>Methanobacteriati</taxon>
        <taxon>Methanobacteriota</taxon>
        <taxon>Stenosarchaea group</taxon>
        <taxon>Halobacteria</taxon>
        <taxon>Halobacteriales</taxon>
        <taxon>Natrialbaceae</taxon>
        <taxon>Natronobacterium</taxon>
    </lineage>
</organism>
<evidence type="ECO:0000256" key="4">
    <source>
        <dbReference type="ARBA" id="ARBA00022741"/>
    </source>
</evidence>
<evidence type="ECO:0000256" key="8">
    <source>
        <dbReference type="ARBA" id="ARBA00023136"/>
    </source>
</evidence>
<dbReference type="EC" id="7.2.2.11" evidence="10"/>
<dbReference type="PANTHER" id="PTHR43297:SF13">
    <property type="entry name" value="NICKEL ABC TRANSPORTER, ATP-BINDING PROTEIN"/>
    <property type="match status" value="1"/>
</dbReference>
<accession>A0A1H0ZKW8</accession>
<comment type="subcellular location">
    <subcellularLocation>
        <location evidence="1">Cell membrane</location>
        <topology evidence="1">Peripheral membrane protein</topology>
    </subcellularLocation>
</comment>
<evidence type="ECO:0000256" key="2">
    <source>
        <dbReference type="ARBA" id="ARBA00022448"/>
    </source>
</evidence>
<sequence length="343" mass="37071">MTDEPLLSIRNLQTHFHTDDGVVRAVDGVSFDVDRGETVCIVGESGSGKSVTSESITQLIPMPPGEIAGGEVYFDGQDVTALSEDELRELRGGRIGHVFQNPQGALNPVYTVGYQIREAIDAHHDVSKSEARQRAITLLEDVGIPEAATRIDDYPHEFSGGMKQRVVIAIALACEPDLLIADEPTTALDVTIEAQILDLLRDLQDEYDMSIVFITHDLGVVAEIADRVVVMYAGKVMESGAIEDVFENPAHPYTEALLECLPGESALEPIPGSLPNATDPPDGCRFYDRCEYATEECHVGDQPPLTDIGDDHQVSCVHWLDGNGGLPEPTDAYETTSATGGGR</sequence>
<dbReference type="PROSITE" id="PS00211">
    <property type="entry name" value="ABC_TRANSPORTER_1"/>
    <property type="match status" value="1"/>
</dbReference>
<dbReference type="GO" id="GO:0015413">
    <property type="term" value="F:ABC-type nickel transporter activity"/>
    <property type="evidence" value="ECO:0007669"/>
    <property type="project" value="UniProtKB-EC"/>
</dbReference>
<evidence type="ECO:0000313" key="15">
    <source>
        <dbReference type="Proteomes" id="UP000198848"/>
    </source>
</evidence>
<dbReference type="SMART" id="SM00382">
    <property type="entry name" value="AAA"/>
    <property type="match status" value="1"/>
</dbReference>
<keyword evidence="8" id="KW-0472">Membrane</keyword>
<dbReference type="PANTHER" id="PTHR43297">
    <property type="entry name" value="OLIGOPEPTIDE TRANSPORT ATP-BINDING PROTEIN APPD"/>
    <property type="match status" value="1"/>
</dbReference>
<evidence type="ECO:0000256" key="3">
    <source>
        <dbReference type="ARBA" id="ARBA00022475"/>
    </source>
</evidence>
<evidence type="ECO:0000256" key="5">
    <source>
        <dbReference type="ARBA" id="ARBA00022840"/>
    </source>
</evidence>
<keyword evidence="5 14" id="KW-0067">ATP-binding</keyword>
<evidence type="ECO:0000256" key="11">
    <source>
        <dbReference type="ARBA" id="ARBA00044143"/>
    </source>
</evidence>
<keyword evidence="4" id="KW-0547">Nucleotide-binding</keyword>
<keyword evidence="3" id="KW-1003">Cell membrane</keyword>
<dbReference type="STRING" id="1095778.SAMN04489842_0336"/>
<gene>
    <name evidence="14" type="ORF">SAMN04489842_0336</name>
</gene>
<dbReference type="FunFam" id="3.40.50.300:FF:000016">
    <property type="entry name" value="Oligopeptide ABC transporter ATP-binding component"/>
    <property type="match status" value="1"/>
</dbReference>
<dbReference type="GO" id="GO:0016887">
    <property type="term" value="F:ATP hydrolysis activity"/>
    <property type="evidence" value="ECO:0007669"/>
    <property type="project" value="InterPro"/>
</dbReference>
<name>A0A1H0ZKW8_NATTX</name>
<feature type="domain" description="ABC transporter" evidence="13">
    <location>
        <begin position="9"/>
        <end position="258"/>
    </location>
</feature>
<protein>
    <recommendedName>
        <fullName evidence="11">Nickel import system ATP-binding protein NikD</fullName>
        <ecNumber evidence="10">7.2.2.11</ecNumber>
    </recommendedName>
</protein>
<evidence type="ECO:0000256" key="6">
    <source>
        <dbReference type="ARBA" id="ARBA00022967"/>
    </source>
</evidence>
<dbReference type="InterPro" id="IPR013563">
    <property type="entry name" value="Oligopep_ABC_C"/>
</dbReference>
<dbReference type="GO" id="GO:0015833">
    <property type="term" value="P:peptide transport"/>
    <property type="evidence" value="ECO:0007669"/>
    <property type="project" value="InterPro"/>
</dbReference>
<evidence type="ECO:0000256" key="10">
    <source>
        <dbReference type="ARBA" id="ARBA00039098"/>
    </source>
</evidence>
<comment type="catalytic activity">
    <reaction evidence="12">
        <text>Ni(2+)(out) + ATP + H2O = Ni(2+)(in) + ADP + phosphate + H(+)</text>
        <dbReference type="Rhea" id="RHEA:15557"/>
        <dbReference type="ChEBI" id="CHEBI:15377"/>
        <dbReference type="ChEBI" id="CHEBI:15378"/>
        <dbReference type="ChEBI" id="CHEBI:30616"/>
        <dbReference type="ChEBI" id="CHEBI:43474"/>
        <dbReference type="ChEBI" id="CHEBI:49786"/>
        <dbReference type="ChEBI" id="CHEBI:456216"/>
        <dbReference type="EC" id="7.2.2.11"/>
    </reaction>
    <physiologicalReaction direction="left-to-right" evidence="12">
        <dbReference type="Rhea" id="RHEA:15558"/>
    </physiologicalReaction>
</comment>
<reference evidence="15" key="1">
    <citation type="submission" date="2016-10" db="EMBL/GenBank/DDBJ databases">
        <authorList>
            <person name="Varghese N."/>
            <person name="Submissions S."/>
        </authorList>
    </citation>
    <scope>NUCLEOTIDE SEQUENCE [LARGE SCALE GENOMIC DNA]</scope>
    <source>
        <strain evidence="15">DSM 24767</strain>
    </source>
</reference>
<dbReference type="CDD" id="cd03257">
    <property type="entry name" value="ABC_NikE_OppD_transporters"/>
    <property type="match status" value="1"/>
</dbReference>
<dbReference type="Pfam" id="PF08352">
    <property type="entry name" value="oligo_HPY"/>
    <property type="match status" value="1"/>
</dbReference>
<dbReference type="InterPro" id="IPR017871">
    <property type="entry name" value="ABC_transporter-like_CS"/>
</dbReference>
<dbReference type="PROSITE" id="PS50893">
    <property type="entry name" value="ABC_TRANSPORTER_2"/>
    <property type="match status" value="1"/>
</dbReference>
<dbReference type="SUPFAM" id="SSF52540">
    <property type="entry name" value="P-loop containing nucleoside triphosphate hydrolases"/>
    <property type="match status" value="1"/>
</dbReference>
<proteinExistence type="predicted"/>
<keyword evidence="15" id="KW-1185">Reference proteome</keyword>
<dbReference type="GO" id="GO:0005886">
    <property type="term" value="C:plasma membrane"/>
    <property type="evidence" value="ECO:0007669"/>
    <property type="project" value="UniProtKB-SubCell"/>
</dbReference>
<evidence type="ECO:0000256" key="12">
    <source>
        <dbReference type="ARBA" id="ARBA00048610"/>
    </source>
</evidence>